<evidence type="ECO:0000313" key="4">
    <source>
        <dbReference type="EMBL" id="UXA65476.1"/>
    </source>
</evidence>
<sequence length="100" mass="11412">MTRHEMPGCAVKRQSDPEYLRSALARAYEMRDVIEQMRSERPTTVEEKVHFASMLETADTFIAYYRRELSLIARRGGHGHRVQGAALGHAGARLRRAEQA</sequence>
<evidence type="ECO:0000313" key="1">
    <source>
        <dbReference type="EMBL" id="UXA65467.1"/>
    </source>
</evidence>
<proteinExistence type="predicted"/>
<name>A0A9Q9MRJ9_9XANT</name>
<reference evidence="3" key="1">
    <citation type="submission" date="2022-04" db="EMBL/GenBank/DDBJ databases">
        <title>Xanthomonas prunicola pv. tritici, a pathogen causing a previously unreported foliar disease of wheat.</title>
        <authorList>
            <person name="Clavijo F."/>
            <person name="Curland R.D."/>
            <person name="Dill-Macky R."/>
            <person name="Pereyra S."/>
            <person name="Roman-Reyna V."/>
            <person name="Siri M.I."/>
        </authorList>
    </citation>
    <scope>NUCLEOTIDE SEQUENCE</scope>
    <source>
        <strain evidence="3">CIX249</strain>
    </source>
</reference>
<dbReference type="EMBL" id="CP096142">
    <property type="protein sequence ID" value="UXA65467.1"/>
    <property type="molecule type" value="Genomic_DNA"/>
</dbReference>
<dbReference type="EMBL" id="CP096142">
    <property type="protein sequence ID" value="UXA65470.1"/>
    <property type="molecule type" value="Genomic_DNA"/>
</dbReference>
<dbReference type="RefSeq" id="WP_260807627.1">
    <property type="nucleotide sequence ID" value="NZ_CP096142.1"/>
</dbReference>
<gene>
    <name evidence="1" type="ORF">M0D43_21840</name>
    <name evidence="2" type="ORF">M0D43_21855</name>
    <name evidence="3" type="ORF">M0D43_21870</name>
    <name evidence="4" type="ORF">M0D43_21885</name>
</gene>
<protein>
    <submittedName>
        <fullName evidence="3">Uncharacterized protein</fullName>
    </submittedName>
</protein>
<dbReference type="EMBL" id="CP096142">
    <property type="protein sequence ID" value="UXA65473.1"/>
    <property type="molecule type" value="Genomic_DNA"/>
</dbReference>
<evidence type="ECO:0000313" key="3">
    <source>
        <dbReference type="EMBL" id="UXA65473.1"/>
    </source>
</evidence>
<dbReference type="GeneID" id="75154065"/>
<accession>A0A9Q9MRJ9</accession>
<evidence type="ECO:0000313" key="2">
    <source>
        <dbReference type="EMBL" id="UXA65470.1"/>
    </source>
</evidence>
<dbReference type="EMBL" id="CP096142">
    <property type="protein sequence ID" value="UXA65476.1"/>
    <property type="molecule type" value="Genomic_DNA"/>
</dbReference>
<dbReference type="AlphaFoldDB" id="A0A9Q9MRJ9"/>
<evidence type="ECO:0000313" key="5">
    <source>
        <dbReference type="Proteomes" id="UP001058381"/>
    </source>
</evidence>
<organism evidence="3 5">
    <name type="scientific">Xanthomonas prunicola</name>
    <dbReference type="NCBI Taxonomy" id="2053930"/>
    <lineage>
        <taxon>Bacteria</taxon>
        <taxon>Pseudomonadati</taxon>
        <taxon>Pseudomonadota</taxon>
        <taxon>Gammaproteobacteria</taxon>
        <taxon>Lysobacterales</taxon>
        <taxon>Lysobacteraceae</taxon>
        <taxon>Xanthomonas</taxon>
    </lineage>
</organism>
<dbReference type="Proteomes" id="UP001058381">
    <property type="component" value="Chromosome"/>
</dbReference>